<dbReference type="Gene3D" id="3.30.230.30">
    <property type="entry name" value="Impact, N-terminal domain"/>
    <property type="match status" value="1"/>
</dbReference>
<gene>
    <name evidence="4" type="ORF">MYCIT1_LOCUS27621</name>
</gene>
<evidence type="ECO:0000256" key="1">
    <source>
        <dbReference type="ARBA" id="ARBA00007665"/>
    </source>
</evidence>
<organism evidence="4 5">
    <name type="scientific">Mycena citricolor</name>
    <dbReference type="NCBI Taxonomy" id="2018698"/>
    <lineage>
        <taxon>Eukaryota</taxon>
        <taxon>Fungi</taxon>
        <taxon>Dikarya</taxon>
        <taxon>Basidiomycota</taxon>
        <taxon>Agaricomycotina</taxon>
        <taxon>Agaricomycetes</taxon>
        <taxon>Agaricomycetidae</taxon>
        <taxon>Agaricales</taxon>
        <taxon>Marasmiineae</taxon>
        <taxon>Mycenaceae</taxon>
        <taxon>Mycena</taxon>
    </lineage>
</organism>
<dbReference type="InterPro" id="IPR023582">
    <property type="entry name" value="Impact"/>
</dbReference>
<dbReference type="InterPro" id="IPR020568">
    <property type="entry name" value="Ribosomal_Su5_D2-typ_SF"/>
</dbReference>
<dbReference type="GO" id="GO:0140469">
    <property type="term" value="P:GCN2-mediated signaling"/>
    <property type="evidence" value="ECO:0007669"/>
    <property type="project" value="TreeGrafter"/>
</dbReference>
<dbReference type="GO" id="GO:0005737">
    <property type="term" value="C:cytoplasm"/>
    <property type="evidence" value="ECO:0007669"/>
    <property type="project" value="TreeGrafter"/>
</dbReference>
<sequence>MGFGDYENVQQLVEELSLRADGESVASEIEVLQSIYGDDAVQLWKPTTSTKPDSSMTRYEVALSLPSPHDEISIRILVSNVLDRCEAWYGEHLSAEAAGELSRSEAHPERPNIVQEDPHANDSSLPLPVQPLPQGMQMCAVMVIIYRPEIMLISGGTRFRPSWPTSRQIEELHELHILSSTRGDARSETCCTKVRCVNRTDHETIRQLIPDNDDDGETAAGGRLAHLLHILEVDNVLVVVTRYFGGIHLGPDRFKHINQAARNALELGGFLDAPRTTTSKGRHR</sequence>
<reference evidence="4" key="1">
    <citation type="submission" date="2023-11" db="EMBL/GenBank/DDBJ databases">
        <authorList>
            <person name="De Vega J J."/>
            <person name="De Vega J J."/>
        </authorList>
    </citation>
    <scope>NUCLEOTIDE SEQUENCE</scope>
</reference>
<keyword evidence="5" id="KW-1185">Reference proteome</keyword>
<dbReference type="AlphaFoldDB" id="A0AAD2K4I8"/>
<evidence type="ECO:0000256" key="2">
    <source>
        <dbReference type="SAM" id="MobiDB-lite"/>
    </source>
</evidence>
<dbReference type="PANTHER" id="PTHR16301">
    <property type="entry name" value="IMPACT-RELATED"/>
    <property type="match status" value="1"/>
</dbReference>
<dbReference type="InterPro" id="IPR001498">
    <property type="entry name" value="Impact_N"/>
</dbReference>
<feature type="domain" description="Impact N-terminal" evidence="3">
    <location>
        <begin position="207"/>
        <end position="265"/>
    </location>
</feature>
<dbReference type="GO" id="GO:0006446">
    <property type="term" value="P:regulation of translational initiation"/>
    <property type="evidence" value="ECO:0007669"/>
    <property type="project" value="TreeGrafter"/>
</dbReference>
<evidence type="ECO:0000259" key="3">
    <source>
        <dbReference type="Pfam" id="PF01205"/>
    </source>
</evidence>
<dbReference type="PANTHER" id="PTHR16301:SF24">
    <property type="entry name" value="RWD DOMAIN-CONTAINING PROTEIN"/>
    <property type="match status" value="1"/>
</dbReference>
<dbReference type="InterPro" id="IPR036956">
    <property type="entry name" value="Impact_N_sf"/>
</dbReference>
<protein>
    <recommendedName>
        <fullName evidence="3">Impact N-terminal domain-containing protein</fullName>
    </recommendedName>
</protein>
<dbReference type="Pfam" id="PF01205">
    <property type="entry name" value="Impact_N"/>
    <property type="match status" value="1"/>
</dbReference>
<name>A0AAD2K4I8_9AGAR</name>
<dbReference type="SUPFAM" id="SSF54211">
    <property type="entry name" value="Ribosomal protein S5 domain 2-like"/>
    <property type="match status" value="1"/>
</dbReference>
<evidence type="ECO:0000313" key="4">
    <source>
        <dbReference type="EMBL" id="CAK5278336.1"/>
    </source>
</evidence>
<dbReference type="Proteomes" id="UP001295794">
    <property type="component" value="Unassembled WGS sequence"/>
</dbReference>
<proteinExistence type="inferred from homology"/>
<evidence type="ECO:0000313" key="5">
    <source>
        <dbReference type="Proteomes" id="UP001295794"/>
    </source>
</evidence>
<accession>A0AAD2K4I8</accession>
<feature type="compositionally biased region" description="Basic and acidic residues" evidence="2">
    <location>
        <begin position="102"/>
        <end position="120"/>
    </location>
</feature>
<feature type="region of interest" description="Disordered" evidence="2">
    <location>
        <begin position="99"/>
        <end position="124"/>
    </location>
</feature>
<dbReference type="EMBL" id="CAVNYO010000421">
    <property type="protein sequence ID" value="CAK5278336.1"/>
    <property type="molecule type" value="Genomic_DNA"/>
</dbReference>
<comment type="caution">
    <text evidence="4">The sequence shown here is derived from an EMBL/GenBank/DDBJ whole genome shotgun (WGS) entry which is preliminary data.</text>
</comment>
<comment type="similarity">
    <text evidence="1">Belongs to the IMPACT family.</text>
</comment>